<keyword evidence="1" id="KW-0732">Signal</keyword>
<dbReference type="Proteomes" id="UP000193623">
    <property type="component" value="Unassembled WGS sequence"/>
</dbReference>
<evidence type="ECO:0000313" key="3">
    <source>
        <dbReference type="Proteomes" id="UP000193623"/>
    </source>
</evidence>
<evidence type="ECO:0008006" key="4">
    <source>
        <dbReference type="Google" id="ProtNLM"/>
    </source>
</evidence>
<proteinExistence type="predicted"/>
<reference evidence="2 3" key="1">
    <citation type="submission" date="2017-03" db="EMBL/GenBank/DDBJ databases">
        <authorList>
            <person name="Afonso C.L."/>
            <person name="Miller P.J."/>
            <person name="Scott M.A."/>
            <person name="Spackman E."/>
            <person name="Goraichik I."/>
            <person name="Dimitrov K.M."/>
            <person name="Suarez D.L."/>
            <person name="Swayne D.E."/>
        </authorList>
    </citation>
    <scope>NUCLEOTIDE SEQUENCE [LARGE SCALE GENOMIC DNA]</scope>
    <source>
        <strain evidence="2 3">CECT 8397</strain>
    </source>
</reference>
<keyword evidence="3" id="KW-1185">Reference proteome</keyword>
<dbReference type="OrthoDB" id="9816009at2"/>
<dbReference type="EMBL" id="FWFT01000001">
    <property type="protein sequence ID" value="SLN18704.1"/>
    <property type="molecule type" value="Genomic_DNA"/>
</dbReference>
<name>A0A1Y5RIY3_9RHOB</name>
<feature type="signal peptide" evidence="1">
    <location>
        <begin position="1"/>
        <end position="19"/>
    </location>
</feature>
<sequence>MKSVIFALLAMTMAAPVLAETRTYGRVDLTGLSRDTSWPYNAAGLSYVMVCNVNGPDGFLTVRSGPGTDFAQERAFNRLAILEVDTTQRRGNWVRVVDAHRTHTKDGAVQDFKPLPVSGWAHDGYMCSFLD</sequence>
<protein>
    <recommendedName>
        <fullName evidence="4">SH3b domain-containing protein</fullName>
    </recommendedName>
</protein>
<evidence type="ECO:0000313" key="2">
    <source>
        <dbReference type="EMBL" id="SLN18704.1"/>
    </source>
</evidence>
<dbReference type="AlphaFoldDB" id="A0A1Y5RIY3"/>
<organism evidence="2 3">
    <name type="scientific">Pseudooctadecabacter jejudonensis</name>
    <dbReference type="NCBI Taxonomy" id="1391910"/>
    <lineage>
        <taxon>Bacteria</taxon>
        <taxon>Pseudomonadati</taxon>
        <taxon>Pseudomonadota</taxon>
        <taxon>Alphaproteobacteria</taxon>
        <taxon>Rhodobacterales</taxon>
        <taxon>Paracoccaceae</taxon>
        <taxon>Pseudooctadecabacter</taxon>
    </lineage>
</organism>
<evidence type="ECO:0000256" key="1">
    <source>
        <dbReference type="SAM" id="SignalP"/>
    </source>
</evidence>
<gene>
    <name evidence="2" type="ORF">PSJ8397_00621</name>
</gene>
<feature type="chain" id="PRO_5012893142" description="SH3b domain-containing protein" evidence="1">
    <location>
        <begin position="20"/>
        <end position="131"/>
    </location>
</feature>
<accession>A0A1Y5RIY3</accession>
<dbReference type="RefSeq" id="WP_085863065.1">
    <property type="nucleotide sequence ID" value="NZ_FWFT01000001.1"/>
</dbReference>